<evidence type="ECO:0000313" key="3">
    <source>
        <dbReference type="Proteomes" id="UP000594262"/>
    </source>
</evidence>
<name>A0A7M5X3Y6_9CNID</name>
<dbReference type="Proteomes" id="UP000594262">
    <property type="component" value="Unplaced"/>
</dbReference>
<keyword evidence="3" id="KW-1185">Reference proteome</keyword>
<protein>
    <submittedName>
        <fullName evidence="2">Uncharacterized protein</fullName>
    </submittedName>
</protein>
<accession>A0A7M5X3Y6</accession>
<feature type="region of interest" description="Disordered" evidence="1">
    <location>
        <begin position="1"/>
        <end position="56"/>
    </location>
</feature>
<organism evidence="2 3">
    <name type="scientific">Clytia hemisphaerica</name>
    <dbReference type="NCBI Taxonomy" id="252671"/>
    <lineage>
        <taxon>Eukaryota</taxon>
        <taxon>Metazoa</taxon>
        <taxon>Cnidaria</taxon>
        <taxon>Hydrozoa</taxon>
        <taxon>Hydroidolina</taxon>
        <taxon>Leptothecata</taxon>
        <taxon>Obeliida</taxon>
        <taxon>Clytiidae</taxon>
        <taxon>Clytia</taxon>
    </lineage>
</organism>
<feature type="compositionally biased region" description="Basic and acidic residues" evidence="1">
    <location>
        <begin position="1"/>
        <end position="23"/>
    </location>
</feature>
<evidence type="ECO:0000256" key="1">
    <source>
        <dbReference type="SAM" id="MobiDB-lite"/>
    </source>
</evidence>
<reference evidence="2" key="1">
    <citation type="submission" date="2021-01" db="UniProtKB">
        <authorList>
            <consortium name="EnsemblMetazoa"/>
        </authorList>
    </citation>
    <scope>IDENTIFICATION</scope>
</reference>
<dbReference type="AlphaFoldDB" id="A0A7M5X3Y6"/>
<evidence type="ECO:0000313" key="2">
    <source>
        <dbReference type="EnsemblMetazoa" id="CLYHEMP017537.1"/>
    </source>
</evidence>
<sequence length="163" mass="18271">MEQVEKKLTDPEESTKDTPDESTKNTPEVNEQDLTSIPSSQPKSTSEPTGRSNNYYQDHVSGYVQKVTKTNYSAATNPNLFSCSSCKSNVSTIRMKKRISTLLEFEDDHESVKVRFGGSQVEEYFKSFGSAVPRDVDDISIALLQDCNSIILYDAQNYCIGFK</sequence>
<feature type="compositionally biased region" description="Polar residues" evidence="1">
    <location>
        <begin position="24"/>
        <end position="56"/>
    </location>
</feature>
<proteinExistence type="predicted"/>
<dbReference type="EnsemblMetazoa" id="CLYHEMT017537.1">
    <property type="protein sequence ID" value="CLYHEMP017537.1"/>
    <property type="gene ID" value="CLYHEMG017537"/>
</dbReference>